<accession>A0A565AWU4</accession>
<keyword evidence="2" id="KW-1185">Reference proteome</keyword>
<reference evidence="1" key="1">
    <citation type="submission" date="2019-07" db="EMBL/GenBank/DDBJ databases">
        <authorList>
            <person name="Dittberner H."/>
        </authorList>
    </citation>
    <scope>NUCLEOTIDE SEQUENCE [LARGE SCALE GENOMIC DNA]</scope>
</reference>
<evidence type="ECO:0000313" key="2">
    <source>
        <dbReference type="Proteomes" id="UP000489600"/>
    </source>
</evidence>
<dbReference type="AlphaFoldDB" id="A0A565AWU4"/>
<dbReference type="EMBL" id="CABITT030000002">
    <property type="protein sequence ID" value="VVA93871.1"/>
    <property type="molecule type" value="Genomic_DNA"/>
</dbReference>
<evidence type="ECO:0000313" key="1">
    <source>
        <dbReference type="EMBL" id="VVA93871.1"/>
    </source>
</evidence>
<proteinExistence type="predicted"/>
<comment type="caution">
    <text evidence="1">The sequence shown here is derived from an EMBL/GenBank/DDBJ whole genome shotgun (WGS) entry which is preliminary data.</text>
</comment>
<organism evidence="1 2">
    <name type="scientific">Arabis nemorensis</name>
    <dbReference type="NCBI Taxonomy" id="586526"/>
    <lineage>
        <taxon>Eukaryota</taxon>
        <taxon>Viridiplantae</taxon>
        <taxon>Streptophyta</taxon>
        <taxon>Embryophyta</taxon>
        <taxon>Tracheophyta</taxon>
        <taxon>Spermatophyta</taxon>
        <taxon>Magnoliopsida</taxon>
        <taxon>eudicotyledons</taxon>
        <taxon>Gunneridae</taxon>
        <taxon>Pentapetalae</taxon>
        <taxon>rosids</taxon>
        <taxon>malvids</taxon>
        <taxon>Brassicales</taxon>
        <taxon>Brassicaceae</taxon>
        <taxon>Arabideae</taxon>
        <taxon>Arabis</taxon>
    </lineage>
</organism>
<dbReference type="Proteomes" id="UP000489600">
    <property type="component" value="Unassembled WGS sequence"/>
</dbReference>
<protein>
    <submittedName>
        <fullName evidence="1">Uncharacterized protein</fullName>
    </submittedName>
</protein>
<name>A0A565AWU4_9BRAS</name>
<gene>
    <name evidence="1" type="ORF">ANE_LOCUS4316</name>
</gene>
<sequence>MAATSANTSSFEFDLLGFESETLGFVLGHGGDLELSFLVVLVSYSLAATSANIFRSFRLSGGEALGLSWSFIYERSVVCKKRKKKESRERKLS</sequence>